<dbReference type="Proteomes" id="UP000242146">
    <property type="component" value="Unassembled WGS sequence"/>
</dbReference>
<keyword evidence="2" id="KW-1185">Reference proteome</keyword>
<evidence type="ECO:0000313" key="2">
    <source>
        <dbReference type="Proteomes" id="UP000242146"/>
    </source>
</evidence>
<proteinExistence type="predicted"/>
<organism evidence="1 2">
    <name type="scientific">Hesseltinella vesiculosa</name>
    <dbReference type="NCBI Taxonomy" id="101127"/>
    <lineage>
        <taxon>Eukaryota</taxon>
        <taxon>Fungi</taxon>
        <taxon>Fungi incertae sedis</taxon>
        <taxon>Mucoromycota</taxon>
        <taxon>Mucoromycotina</taxon>
        <taxon>Mucoromycetes</taxon>
        <taxon>Mucorales</taxon>
        <taxon>Cunninghamellaceae</taxon>
        <taxon>Hesseltinella</taxon>
    </lineage>
</organism>
<evidence type="ECO:0000313" key="1">
    <source>
        <dbReference type="EMBL" id="ORX43709.1"/>
    </source>
</evidence>
<comment type="caution">
    <text evidence="1">The sequence shown here is derived from an EMBL/GenBank/DDBJ whole genome shotgun (WGS) entry which is preliminary data.</text>
</comment>
<name>A0A1X2G3F5_9FUNG</name>
<dbReference type="AlphaFoldDB" id="A0A1X2G3F5"/>
<dbReference type="OrthoDB" id="2287259at2759"/>
<accession>A0A1X2G3F5</accession>
<dbReference type="EMBL" id="MCGT01000053">
    <property type="protein sequence ID" value="ORX43709.1"/>
    <property type="molecule type" value="Genomic_DNA"/>
</dbReference>
<gene>
    <name evidence="1" type="ORF">DM01DRAFT_1387067</name>
</gene>
<reference evidence="1 2" key="1">
    <citation type="submission" date="2016-07" db="EMBL/GenBank/DDBJ databases">
        <title>Pervasive Adenine N6-methylation of Active Genes in Fungi.</title>
        <authorList>
            <consortium name="DOE Joint Genome Institute"/>
            <person name="Mondo S.J."/>
            <person name="Dannebaum R.O."/>
            <person name="Kuo R.C."/>
            <person name="Labutti K."/>
            <person name="Haridas S."/>
            <person name="Kuo A."/>
            <person name="Salamov A."/>
            <person name="Ahrendt S.R."/>
            <person name="Lipzen A."/>
            <person name="Sullivan W."/>
            <person name="Andreopoulos W.B."/>
            <person name="Clum A."/>
            <person name="Lindquist E."/>
            <person name="Daum C."/>
            <person name="Ramamoorthy G.K."/>
            <person name="Gryganskyi A."/>
            <person name="Culley D."/>
            <person name="Magnuson J.K."/>
            <person name="James T.Y."/>
            <person name="O'Malley M.A."/>
            <person name="Stajich J.E."/>
            <person name="Spatafora J.W."/>
            <person name="Visel A."/>
            <person name="Grigoriev I.V."/>
        </authorList>
    </citation>
    <scope>NUCLEOTIDE SEQUENCE [LARGE SCALE GENOMIC DNA]</scope>
    <source>
        <strain evidence="1 2">NRRL 3301</strain>
    </source>
</reference>
<protein>
    <submittedName>
        <fullName evidence="1">Uncharacterized protein</fullName>
    </submittedName>
</protein>
<sequence length="121" mass="14209">MNYFPSPPSSPTPSTEEKVMCGACDKPLGDDWYCSDCHRKCEYCNRFLTNEPCSRCWMYDTYHQTYVRKPTTTMRPNHYPFHVTPTYNPSAYYVAPPSPPLSMANSYYDDASFYFYSQMQH</sequence>